<dbReference type="EMBL" id="AE017340">
    <property type="protein sequence ID" value="AAV82486.1"/>
    <property type="molecule type" value="Genomic_DNA"/>
</dbReference>
<dbReference type="HOGENOM" id="CLU_2316504_0_0_6"/>
<dbReference type="eggNOG" id="COG3668">
    <property type="taxonomic scope" value="Bacteria"/>
</dbReference>
<dbReference type="RefSeq" id="WP_011234890.1">
    <property type="nucleotide sequence ID" value="NC_006512.1"/>
</dbReference>
<keyword evidence="3" id="KW-1185">Reference proteome</keyword>
<dbReference type="Gene3D" id="3.30.2310.20">
    <property type="entry name" value="RelE-like"/>
    <property type="match status" value="1"/>
</dbReference>
<name>Q5R0X4_IDILO</name>
<dbReference type="KEGG" id="ilo:IL1653"/>
<proteinExistence type="predicted"/>
<dbReference type="InterPro" id="IPR007712">
    <property type="entry name" value="RelE/ParE_toxin"/>
</dbReference>
<dbReference type="AlphaFoldDB" id="Q5R0X4"/>
<evidence type="ECO:0000256" key="1">
    <source>
        <dbReference type="ARBA" id="ARBA00022649"/>
    </source>
</evidence>
<dbReference type="Pfam" id="PF05016">
    <property type="entry name" value="ParE_toxin"/>
    <property type="match status" value="1"/>
</dbReference>
<protein>
    <submittedName>
        <fullName evidence="2">RelE/ParE family protein, cytotoxic translational repressor of toxin-antitoxin stability system</fullName>
    </submittedName>
</protein>
<accession>Q5R0X4</accession>
<dbReference type="STRING" id="283942.IL1653"/>
<evidence type="ECO:0000313" key="2">
    <source>
        <dbReference type="EMBL" id="AAV82486.1"/>
    </source>
</evidence>
<keyword evidence="1" id="KW-1277">Toxin-antitoxin system</keyword>
<dbReference type="Proteomes" id="UP000001171">
    <property type="component" value="Chromosome"/>
</dbReference>
<sequence>MVEALTSFHKCWISKVPLRNKALIAAREAVKNIHQDVLVLAHQPENGRPLNDMPVEFREWLIDFGQSGHLALYRYDGFETIILAVLAGSYPVYNHQNDY</sequence>
<evidence type="ECO:0000313" key="3">
    <source>
        <dbReference type="Proteomes" id="UP000001171"/>
    </source>
</evidence>
<dbReference type="OrthoDB" id="9798046at2"/>
<dbReference type="GeneID" id="41336827"/>
<gene>
    <name evidence="2" type="ordered locus">IL1653</name>
</gene>
<dbReference type="InterPro" id="IPR035093">
    <property type="entry name" value="RelE/ParE_toxin_dom_sf"/>
</dbReference>
<reference evidence="2 3" key="1">
    <citation type="journal article" date="2004" name="Proc. Natl. Acad. Sci. U.S.A.">
        <title>Genome sequence of the deep-sea gamma-proteobacterium Idiomarina loihiensis reveals amino acid fermentation as a source of carbon and energy.</title>
        <authorList>
            <person name="Hou S."/>
            <person name="Saw J.H."/>
            <person name="Lee K.S."/>
            <person name="Freitas T.A."/>
            <person name="Belisle C."/>
            <person name="Kawarabayasi Y."/>
            <person name="Donachie S.P."/>
            <person name="Pikina A."/>
            <person name="Galperin M.Y."/>
            <person name="Koonin E.V."/>
            <person name="Makarova K.S."/>
            <person name="Omelchenko M.V."/>
            <person name="Sorokin A."/>
            <person name="Wolf Y.I."/>
            <person name="Li Q.X."/>
            <person name="Keum Y.S."/>
            <person name="Campbell S."/>
            <person name="Denery J."/>
            <person name="Aizawa S."/>
            <person name="Shibata S."/>
            <person name="Malahoff A."/>
            <person name="Alam M."/>
        </authorList>
    </citation>
    <scope>NUCLEOTIDE SEQUENCE [LARGE SCALE GENOMIC DNA]</scope>
    <source>
        <strain evidence="3">ATCC BAA-735 / DSM 15497 / L2-TR</strain>
    </source>
</reference>
<organism evidence="2 3">
    <name type="scientific">Idiomarina loihiensis (strain ATCC BAA-735 / DSM 15497 / L2-TR)</name>
    <dbReference type="NCBI Taxonomy" id="283942"/>
    <lineage>
        <taxon>Bacteria</taxon>
        <taxon>Pseudomonadati</taxon>
        <taxon>Pseudomonadota</taxon>
        <taxon>Gammaproteobacteria</taxon>
        <taxon>Alteromonadales</taxon>
        <taxon>Idiomarinaceae</taxon>
        <taxon>Idiomarina</taxon>
    </lineage>
</organism>